<comment type="caution">
    <text evidence="16">The sequence shown here is derived from an EMBL/GenBank/DDBJ whole genome shotgun (WGS) entry which is preliminary data.</text>
</comment>
<keyword evidence="17" id="KW-1185">Reference proteome</keyword>
<dbReference type="InterPro" id="IPR002870">
    <property type="entry name" value="Peptidase_M12B_N"/>
</dbReference>
<comment type="caution">
    <text evidence="12">Lacks conserved residue(s) required for the propagation of feature annotation.</text>
</comment>
<feature type="domain" description="EGF-like" evidence="14">
    <location>
        <begin position="1582"/>
        <end position="1619"/>
    </location>
</feature>
<keyword evidence="6" id="KW-0648">Protein biosynthesis</keyword>
<feature type="region of interest" description="Disordered" evidence="13">
    <location>
        <begin position="840"/>
        <end position="895"/>
    </location>
</feature>
<feature type="compositionally biased region" description="Basic and acidic residues" evidence="13">
    <location>
        <begin position="969"/>
        <end position="978"/>
    </location>
</feature>
<feature type="compositionally biased region" description="Acidic residues" evidence="13">
    <location>
        <begin position="99"/>
        <end position="117"/>
    </location>
</feature>
<feature type="domain" description="Peptidase M12B" evidence="15">
    <location>
        <begin position="1228"/>
        <end position="1456"/>
    </location>
</feature>
<dbReference type="Gene3D" id="2.10.25.10">
    <property type="entry name" value="Laminin"/>
    <property type="match status" value="1"/>
</dbReference>
<dbReference type="GO" id="GO:0007229">
    <property type="term" value="P:integrin-mediated signaling pathway"/>
    <property type="evidence" value="ECO:0007669"/>
    <property type="project" value="UniProtKB-KW"/>
</dbReference>
<dbReference type="SUPFAM" id="SSF57552">
    <property type="entry name" value="Blood coagulation inhibitor (disintegrin)"/>
    <property type="match status" value="1"/>
</dbReference>
<feature type="compositionally biased region" description="Polar residues" evidence="13">
    <location>
        <begin position="390"/>
        <end position="406"/>
    </location>
</feature>
<keyword evidence="16" id="KW-0401">Integrin</keyword>
<feature type="region of interest" description="Disordered" evidence="13">
    <location>
        <begin position="71"/>
        <end position="123"/>
    </location>
</feature>
<dbReference type="PROSITE" id="PS00022">
    <property type="entry name" value="EGF_1"/>
    <property type="match status" value="1"/>
</dbReference>
<dbReference type="SMART" id="SM00050">
    <property type="entry name" value="DISIN"/>
    <property type="match status" value="1"/>
</dbReference>
<dbReference type="InterPro" id="IPR036282">
    <property type="entry name" value="Glutathione-S-Trfase_C_sf"/>
</dbReference>
<dbReference type="Gene3D" id="4.10.70.10">
    <property type="entry name" value="Disintegrin domain"/>
    <property type="match status" value="1"/>
</dbReference>
<dbReference type="CDD" id="cd00292">
    <property type="entry name" value="EF1B"/>
    <property type="match status" value="1"/>
</dbReference>
<evidence type="ECO:0000313" key="17">
    <source>
        <dbReference type="Proteomes" id="UP000319801"/>
    </source>
</evidence>
<evidence type="ECO:0000256" key="7">
    <source>
        <dbReference type="ARBA" id="ARBA00022989"/>
    </source>
</evidence>
<dbReference type="SMART" id="SM00608">
    <property type="entry name" value="ACR"/>
    <property type="match status" value="1"/>
</dbReference>
<sequence>MGFGDLKSTAGLKVLNDFLADKSYIEGYVPSQSDIAVFEALSGAPPADLCHALRWYNHIKSYQKEKASLPGVKKPLGQYGPAGVEDTTGGAAPAKKQQEDDDDDDLDLFGSDEEEDEETKRIKEERLAAYNEKKSKKPALIAKSSILLDVKPWDDETDMAKLEECVRSIQLDGLVWGQSKLLPVGYGIKKLQIACVVEDDKVGTDQLEELITAFEDHHIQSSSHREAVVRASRTNVPSSSLMERFLQDVLHHHPHGYIDTRPTHADLPCLNKLPVPREVLSEMYCRSEDDGLSVGTREDMLTSDEESCQMVLAQPTTTFPTIEGQTSTSVAVPLEVTIESSEQTCPETLRMKIEPLLPKRYSPTKRLLHRTSSESSIDKQHASKLLAQTVPSQLQPPCKPQTSGSPKFQHRKAHRKTNKHKEDSHSSMGTPTSPVTKCITSKAHRGQSELARTVGLPLWKGAHREQASSEKSDQILEVIEEVIARHCYGCSSKSNQECESVFHLSLQATESNDSEEWDNTFQAALQKNTTEDIRLACLTQVHVNLEDQGYKAQLDTALNTVLESDTEPAEAQEDKAEEIIPDLPHIPPSFVGKTWAQVRYEDDLKIDCLVREFRQGRFRCYFDSESLANFGKHIRKDKKRRNQEDKVADFECKDVLPLIDHHEEDLIHIPVFRKTPHQIYRLASRCQVVKVSHGTQTAPLNCPLVRRKTLPETLLSICETQKEPSPERTPDMKTRMCALKLPASYCNIMSPLQPKTVVYVLSSPDGGQGSFKPTPVKRVSRKRKSSDEECTLKYKYKMTPLKYYDPLTNRILKTPPRGMPSTPTTKSLSHVRQLFRSLSPDINKELHGSGQGRSPRGSRKGHNEGGMVDLSASTSDSWMDSGGPSEPGSSVTSKKALFSRSSISSSNRFLLGQIRSSGSHTCRSSRAKPSSCTDSSPTIPETKPKSDQTQTHKDQPPSRCRKQGRRVKEKPLTPEKKPSSPSYRTKRRSAKARAKSKNVPQQRVSTRVASGLSPKNEVVNEQVSATPWEDAQGTQSDGNSTSRPDQDVVITYPSRLVYCVNEESESTYHDLDTRARNQANEGQAIHLAQASFQLDAFGSTFTLDVTLNNDLLSSNYVEIHYEKGKPVFSKVKDTHSGMFDDGVFVYLIAPLNQTQATRNLNSDLQGTQPRAHTLHRTSSLRLGRSSADLDSEDQREEEEEEEQIFSDMPWFRRRRKRAVPQKVFDEIKYLEIMIVSDHNTFKRHKSKKHTRNFAKSVVNLVDAIFKEQLNTRVVLVAVEIWTDRDRIPLSVKPLDMLKDFSKYRQQNIGVNADVVHLFTVQHPRRFSKCSITDFKNFLLKGGASCLFNRPNKLFEATECGNGYVEVGEECDCGTRMFLPRGYGCRYSVNDCDITESCSGDSGQCPPNLHKQDGYPCQLNQGRCYGGECKTRESQCKYIWGSSEFQKNRQKVIRAKPLEYNIFYFTLSEAGGSEKHCYEKLNTEGTEKGNCGKDGEKWIPCSKHDVFCGYLLCTNIGRNPRIGTLKGDITPTTFNHQGRLVDCSGGRVLLDDDTDLGYVEDGTPCGPSMMCLERKCVPISSLNLTACPSGPNGRVCSSHGVCNNEATCTCDPTWAGTDCSMHDPPKEPPAVEDEGPKGS</sequence>
<dbReference type="Gene3D" id="3.30.70.60">
    <property type="match status" value="1"/>
</dbReference>
<organism evidence="16 17">
    <name type="scientific">Bagarius yarrelli</name>
    <name type="common">Goonch</name>
    <name type="synonym">Bagrus yarrelli</name>
    <dbReference type="NCBI Taxonomy" id="175774"/>
    <lineage>
        <taxon>Eukaryota</taxon>
        <taxon>Metazoa</taxon>
        <taxon>Chordata</taxon>
        <taxon>Craniata</taxon>
        <taxon>Vertebrata</taxon>
        <taxon>Euteleostomi</taxon>
        <taxon>Actinopterygii</taxon>
        <taxon>Neopterygii</taxon>
        <taxon>Teleostei</taxon>
        <taxon>Ostariophysi</taxon>
        <taxon>Siluriformes</taxon>
        <taxon>Sisoridae</taxon>
        <taxon>Sisorinae</taxon>
        <taxon>Bagarius</taxon>
    </lineage>
</organism>
<comment type="subunit">
    <text evidence="11">EF-1 is composed of 4 subunits: alpha, beta (alpha subunit of the eEF1B subcomplex), delta (beta subunit of the eEF1B subcomplex), and gamma (gamma subunit of the eEF1B subcomplex). Interacts with elongation factor EEF1A1.</text>
</comment>
<dbReference type="SUPFAM" id="SSF47616">
    <property type="entry name" value="GST C-terminal domain-like"/>
    <property type="match status" value="1"/>
</dbReference>
<dbReference type="GO" id="GO:0042734">
    <property type="term" value="C:presynaptic membrane"/>
    <property type="evidence" value="ECO:0007669"/>
    <property type="project" value="TreeGrafter"/>
</dbReference>
<evidence type="ECO:0000256" key="3">
    <source>
        <dbReference type="ARBA" id="ARBA00017600"/>
    </source>
</evidence>
<evidence type="ECO:0000256" key="12">
    <source>
        <dbReference type="PROSITE-ProRule" id="PRU00076"/>
    </source>
</evidence>
<dbReference type="InterPro" id="IPR001762">
    <property type="entry name" value="Disintegrin_dom"/>
</dbReference>
<dbReference type="EMBL" id="VCAZ01000017">
    <property type="protein sequence ID" value="TSK62575.1"/>
    <property type="molecule type" value="Genomic_DNA"/>
</dbReference>
<dbReference type="Pfam" id="PF08516">
    <property type="entry name" value="ADAM_CR"/>
    <property type="match status" value="1"/>
</dbReference>
<accession>A0A556TT97</accession>
<evidence type="ECO:0000256" key="10">
    <source>
        <dbReference type="ARBA" id="ARBA00093309"/>
    </source>
</evidence>
<dbReference type="SMART" id="SM00888">
    <property type="entry name" value="EF1_GNE"/>
    <property type="match status" value="1"/>
</dbReference>
<dbReference type="InterPro" id="IPR014038">
    <property type="entry name" value="EF1B_bsu/dsu_GNE"/>
</dbReference>
<feature type="compositionally biased region" description="Basic residues" evidence="13">
    <location>
        <begin position="959"/>
        <end position="968"/>
    </location>
</feature>
<feature type="compositionally biased region" description="Basic residues" evidence="13">
    <location>
        <begin position="408"/>
        <end position="419"/>
    </location>
</feature>
<dbReference type="Proteomes" id="UP000319801">
    <property type="component" value="Unassembled WGS sequence"/>
</dbReference>
<proteinExistence type="inferred from homology"/>
<dbReference type="InterPro" id="IPR000742">
    <property type="entry name" value="EGF"/>
</dbReference>
<dbReference type="InterPro" id="IPR024079">
    <property type="entry name" value="MetalloPept_cat_dom_sf"/>
</dbReference>
<feature type="disulfide bond" evidence="12">
    <location>
        <begin position="1609"/>
        <end position="1618"/>
    </location>
</feature>
<dbReference type="PROSITE" id="PS50026">
    <property type="entry name" value="EGF_3"/>
    <property type="match status" value="1"/>
</dbReference>
<dbReference type="InterPro" id="IPR006586">
    <property type="entry name" value="ADAM_Cys-rich"/>
</dbReference>
<comment type="function">
    <text evidence="10">Catalytic subunit of the guanine nucleotide exchange factor (GEF) (eEF1B subcomplex) of the eukaryotic elongation factor 1 complex (eEF1). Stimulates the exchange of GDP for GTP on elongation factor 1A (eEF1A), probably by displacing GDP from the nucleotide binding pocket in eEF1A.</text>
</comment>
<keyword evidence="5" id="KW-0251">Elongation factor</keyword>
<dbReference type="Gene3D" id="3.40.390.10">
    <property type="entry name" value="Collagenase (Catalytic Domain)"/>
    <property type="match status" value="2"/>
</dbReference>
<evidence type="ECO:0000259" key="14">
    <source>
        <dbReference type="PROSITE" id="PS50026"/>
    </source>
</evidence>
<feature type="compositionally biased region" description="Polar residues" evidence="13">
    <location>
        <begin position="998"/>
        <end position="1008"/>
    </location>
</feature>
<dbReference type="Pfam" id="PF00736">
    <property type="entry name" value="EF1_GNE"/>
    <property type="match status" value="1"/>
</dbReference>
<dbReference type="SUPFAM" id="SSF55486">
    <property type="entry name" value="Metalloproteases ('zincins'), catalytic domain"/>
    <property type="match status" value="1"/>
</dbReference>
<feature type="compositionally biased region" description="Polar residues" evidence="13">
    <location>
        <begin position="1032"/>
        <end position="1043"/>
    </location>
</feature>
<dbReference type="InterPro" id="IPR018940">
    <property type="entry name" value="EF-1_beta_acid_region_euk"/>
</dbReference>
<evidence type="ECO:0000256" key="8">
    <source>
        <dbReference type="ARBA" id="ARBA00023136"/>
    </source>
</evidence>
<dbReference type="PANTHER" id="PTHR11905:SF13">
    <property type="entry name" value="DISINTEGRIN AND METALLOPROTEINASE DOMAIN-CONTAINING PROTEIN 23"/>
    <property type="match status" value="1"/>
</dbReference>
<evidence type="ECO:0000256" key="11">
    <source>
        <dbReference type="ARBA" id="ARBA00093529"/>
    </source>
</evidence>
<dbReference type="GO" id="GO:0004222">
    <property type="term" value="F:metalloendopeptidase activity"/>
    <property type="evidence" value="ECO:0007669"/>
    <property type="project" value="InterPro"/>
</dbReference>
<evidence type="ECO:0000256" key="5">
    <source>
        <dbReference type="ARBA" id="ARBA00022768"/>
    </source>
</evidence>
<dbReference type="PROSITE" id="PS00824">
    <property type="entry name" value="EF1BD_1"/>
    <property type="match status" value="1"/>
</dbReference>
<dbReference type="Pfam" id="PF10587">
    <property type="entry name" value="EF-1_beta_acid"/>
    <property type="match status" value="1"/>
</dbReference>
<dbReference type="Pfam" id="PF01562">
    <property type="entry name" value="Pep_M12B_propep"/>
    <property type="match status" value="1"/>
</dbReference>
<dbReference type="Pfam" id="PF01421">
    <property type="entry name" value="Reprolysin"/>
    <property type="match status" value="1"/>
</dbReference>
<evidence type="ECO:0000313" key="16">
    <source>
        <dbReference type="EMBL" id="TSK62575.1"/>
    </source>
</evidence>
<feature type="region of interest" description="Disordered" evidence="13">
    <location>
        <begin position="917"/>
        <end position="1047"/>
    </location>
</feature>
<protein>
    <recommendedName>
        <fullName evidence="3">Elongation factor 1-beta</fullName>
    </recommendedName>
</protein>
<feature type="compositionally biased region" description="Basic residues" evidence="13">
    <location>
        <begin position="984"/>
        <end position="996"/>
    </location>
</feature>
<dbReference type="GO" id="GO:0003746">
    <property type="term" value="F:translation elongation factor activity"/>
    <property type="evidence" value="ECO:0007669"/>
    <property type="project" value="UniProtKB-KW"/>
</dbReference>
<keyword evidence="8" id="KW-0472">Membrane</keyword>
<dbReference type="SMART" id="SM01182">
    <property type="entry name" value="EF-1_beta_acid"/>
    <property type="match status" value="1"/>
</dbReference>
<keyword evidence="9 12" id="KW-1015">Disulfide bond</keyword>
<dbReference type="InterPro" id="IPR001590">
    <property type="entry name" value="Peptidase_M12B"/>
</dbReference>
<dbReference type="SUPFAM" id="SSF54984">
    <property type="entry name" value="eEF-1beta-like"/>
    <property type="match status" value="1"/>
</dbReference>
<evidence type="ECO:0000256" key="1">
    <source>
        <dbReference type="ARBA" id="ARBA00004167"/>
    </source>
</evidence>
<dbReference type="OrthoDB" id="9905711at2759"/>
<dbReference type="PANTHER" id="PTHR11905">
    <property type="entry name" value="ADAM A DISINTEGRIN AND METALLOPROTEASE DOMAIN"/>
    <property type="match status" value="1"/>
</dbReference>
<feature type="region of interest" description="Disordered" evidence="13">
    <location>
        <begin position="767"/>
        <end position="788"/>
    </location>
</feature>
<dbReference type="InterPro" id="IPR036436">
    <property type="entry name" value="Disintegrin_dom_sf"/>
</dbReference>
<dbReference type="Gene3D" id="1.20.1050.130">
    <property type="match status" value="1"/>
</dbReference>
<keyword evidence="12" id="KW-0245">EGF-like domain</keyword>
<keyword evidence="4" id="KW-0812">Transmembrane</keyword>
<dbReference type="InterPro" id="IPR014717">
    <property type="entry name" value="Transl_elong_EF1B/ribsomal_bS6"/>
</dbReference>
<evidence type="ECO:0000256" key="13">
    <source>
        <dbReference type="SAM" id="MobiDB-lite"/>
    </source>
</evidence>
<dbReference type="FunFam" id="1.20.1050.130:FF:000001">
    <property type="entry name" value="Putative Elongation factor 1-beta"/>
    <property type="match status" value="1"/>
</dbReference>
<evidence type="ECO:0000256" key="2">
    <source>
        <dbReference type="ARBA" id="ARBA00007411"/>
    </source>
</evidence>
<dbReference type="FunFam" id="3.30.70.60:FF:000001">
    <property type="entry name" value="Elongation factor 1-beta 1 like"/>
    <property type="match status" value="1"/>
</dbReference>
<name>A0A556TT97_BAGYA</name>
<dbReference type="PROSITE" id="PS50215">
    <property type="entry name" value="ADAM_MEPRO"/>
    <property type="match status" value="1"/>
</dbReference>
<dbReference type="CDD" id="cd10308">
    <property type="entry name" value="GST_C_eEF1b_like"/>
    <property type="match status" value="1"/>
</dbReference>
<feature type="compositionally biased region" description="Basic and acidic residues" evidence="13">
    <location>
        <begin position="942"/>
        <end position="956"/>
    </location>
</feature>
<feature type="region of interest" description="Disordered" evidence="13">
    <location>
        <begin position="390"/>
        <end position="434"/>
    </location>
</feature>
<keyword evidence="7" id="KW-1133">Transmembrane helix</keyword>
<feature type="compositionally biased region" description="Polar residues" evidence="13">
    <location>
        <begin position="917"/>
        <end position="939"/>
    </location>
</feature>
<comment type="subcellular location">
    <subcellularLocation>
        <location evidence="1">Membrane</location>
        <topology evidence="1">Single-pass membrane protein</topology>
    </subcellularLocation>
</comment>
<comment type="similarity">
    <text evidence="2">Belongs to the EF-1-beta/EF-1-delta family.</text>
</comment>
<dbReference type="InterPro" id="IPR036219">
    <property type="entry name" value="eEF-1beta-like_sf"/>
</dbReference>
<gene>
    <name evidence="16" type="ORF">Baya_4703</name>
</gene>
<dbReference type="GO" id="GO:0006508">
    <property type="term" value="P:proteolysis"/>
    <property type="evidence" value="ECO:0007669"/>
    <property type="project" value="InterPro"/>
</dbReference>
<evidence type="ECO:0000256" key="9">
    <source>
        <dbReference type="ARBA" id="ARBA00023157"/>
    </source>
</evidence>
<dbReference type="InterPro" id="IPR001326">
    <property type="entry name" value="Transl_elong_EF1B_B/D_CS"/>
</dbReference>
<reference evidence="16 17" key="1">
    <citation type="journal article" date="2019" name="Genome Biol. Evol.">
        <title>Whole-Genome Sequencing of the Giant Devil Catfish, Bagarius yarrelli.</title>
        <authorList>
            <person name="Jiang W."/>
            <person name="Lv Y."/>
            <person name="Cheng L."/>
            <person name="Yang K."/>
            <person name="Chao B."/>
            <person name="Wang X."/>
            <person name="Li Y."/>
            <person name="Pan X."/>
            <person name="You X."/>
            <person name="Zhang Y."/>
            <person name="Yang J."/>
            <person name="Li J."/>
            <person name="Zhang X."/>
            <person name="Liu S."/>
            <person name="Sun C."/>
            <person name="Yang J."/>
            <person name="Shi Q."/>
        </authorList>
    </citation>
    <scope>NUCLEOTIDE SEQUENCE [LARGE SCALE GENOMIC DNA]</scope>
    <source>
        <strain evidence="16">JWS20170419001</strain>
        <tissue evidence="16">Muscle</tissue>
    </source>
</reference>
<evidence type="ECO:0000256" key="6">
    <source>
        <dbReference type="ARBA" id="ARBA00022917"/>
    </source>
</evidence>
<evidence type="ECO:0000259" key="15">
    <source>
        <dbReference type="PROSITE" id="PS50215"/>
    </source>
</evidence>
<evidence type="ECO:0000256" key="4">
    <source>
        <dbReference type="ARBA" id="ARBA00022692"/>
    </source>
</evidence>